<organism evidence="2 3">
    <name type="scientific">Fomitopsis schrenkii</name>
    <name type="common">Brown rot fungus</name>
    <dbReference type="NCBI Taxonomy" id="2126942"/>
    <lineage>
        <taxon>Eukaryota</taxon>
        <taxon>Fungi</taxon>
        <taxon>Dikarya</taxon>
        <taxon>Basidiomycota</taxon>
        <taxon>Agaricomycotina</taxon>
        <taxon>Agaricomycetes</taxon>
        <taxon>Polyporales</taxon>
        <taxon>Fomitopsis</taxon>
    </lineage>
</organism>
<evidence type="ECO:0000256" key="1">
    <source>
        <dbReference type="SAM" id="MobiDB-lite"/>
    </source>
</evidence>
<feature type="compositionally biased region" description="Polar residues" evidence="1">
    <location>
        <begin position="244"/>
        <end position="254"/>
    </location>
</feature>
<dbReference type="InParanoid" id="S8DZ33"/>
<evidence type="ECO:0000313" key="2">
    <source>
        <dbReference type="EMBL" id="EPS96408.1"/>
    </source>
</evidence>
<evidence type="ECO:0000313" key="3">
    <source>
        <dbReference type="Proteomes" id="UP000015241"/>
    </source>
</evidence>
<dbReference type="STRING" id="743788.S8DZ33"/>
<proteinExistence type="predicted"/>
<accession>S8DZ33</accession>
<dbReference type="Proteomes" id="UP000015241">
    <property type="component" value="Unassembled WGS sequence"/>
</dbReference>
<dbReference type="EMBL" id="KE504189">
    <property type="protein sequence ID" value="EPS96408.1"/>
    <property type="molecule type" value="Genomic_DNA"/>
</dbReference>
<name>S8DZ33_FOMSC</name>
<dbReference type="OrthoDB" id="3265918at2759"/>
<sequence>MQKCTELSRLPKAAKNLKSLNFKGTTPGSATGFVSSGYIDPTHPATRPGSAKPRAYFESAHLSIRAIPKATLRNPTCPVVAPFPPSKRVFGRVHVSLQKTMSTAELPTAVIRSKIATKIKTALSMIVTRGADVQKDAKGKERIVFNQRDARPDWILHDWTYVFRPMLQLYQMPYKELIPILRDGLQSLRSRAQRLESQWQSREPASRRADSGKGGGRVKEVATGLDTPRHAQRKAVLSSRFAAGTSSKPSQRQP</sequence>
<dbReference type="AlphaFoldDB" id="S8DZ33"/>
<dbReference type="eggNOG" id="ENOG502STBT">
    <property type="taxonomic scope" value="Eukaryota"/>
</dbReference>
<protein>
    <submittedName>
        <fullName evidence="2">Uncharacterized protein</fullName>
    </submittedName>
</protein>
<reference evidence="2 3" key="1">
    <citation type="journal article" date="2012" name="Science">
        <title>The Paleozoic origin of enzymatic lignin decomposition reconstructed from 31 fungal genomes.</title>
        <authorList>
            <person name="Floudas D."/>
            <person name="Binder M."/>
            <person name="Riley R."/>
            <person name="Barry K."/>
            <person name="Blanchette R.A."/>
            <person name="Henrissat B."/>
            <person name="Martinez A.T."/>
            <person name="Otillar R."/>
            <person name="Spatafora J.W."/>
            <person name="Yadav J.S."/>
            <person name="Aerts A."/>
            <person name="Benoit I."/>
            <person name="Boyd A."/>
            <person name="Carlson A."/>
            <person name="Copeland A."/>
            <person name="Coutinho P.M."/>
            <person name="de Vries R.P."/>
            <person name="Ferreira P."/>
            <person name="Findley K."/>
            <person name="Foster B."/>
            <person name="Gaskell J."/>
            <person name="Glotzer D."/>
            <person name="Gorecki P."/>
            <person name="Heitman J."/>
            <person name="Hesse C."/>
            <person name="Hori C."/>
            <person name="Igarashi K."/>
            <person name="Jurgens J.A."/>
            <person name="Kallen N."/>
            <person name="Kersten P."/>
            <person name="Kohler A."/>
            <person name="Kuees U."/>
            <person name="Kumar T.K.A."/>
            <person name="Kuo A."/>
            <person name="LaButti K."/>
            <person name="Larrondo L.F."/>
            <person name="Lindquist E."/>
            <person name="Ling A."/>
            <person name="Lombard V."/>
            <person name="Lucas S."/>
            <person name="Lundell T."/>
            <person name="Martin R."/>
            <person name="McLaughlin D.J."/>
            <person name="Morgenstern I."/>
            <person name="Morin E."/>
            <person name="Murat C."/>
            <person name="Nagy L.G."/>
            <person name="Nolan M."/>
            <person name="Ohm R.A."/>
            <person name="Patyshakuliyeva A."/>
            <person name="Rokas A."/>
            <person name="Ruiz-Duenas F.J."/>
            <person name="Sabat G."/>
            <person name="Salamov A."/>
            <person name="Samejima M."/>
            <person name="Schmutz J."/>
            <person name="Slot J.C."/>
            <person name="St John F."/>
            <person name="Stenlid J."/>
            <person name="Sun H."/>
            <person name="Sun S."/>
            <person name="Syed K."/>
            <person name="Tsang A."/>
            <person name="Wiebenga A."/>
            <person name="Young D."/>
            <person name="Pisabarro A."/>
            <person name="Eastwood D.C."/>
            <person name="Martin F."/>
            <person name="Cullen D."/>
            <person name="Grigoriev I.V."/>
            <person name="Hibbett D.S."/>
        </authorList>
    </citation>
    <scope>NUCLEOTIDE SEQUENCE</scope>
    <source>
        <strain evidence="3">FP-58527</strain>
    </source>
</reference>
<dbReference type="HOGENOM" id="CLU_084827_0_0_1"/>
<keyword evidence="3" id="KW-1185">Reference proteome</keyword>
<feature type="region of interest" description="Disordered" evidence="1">
    <location>
        <begin position="195"/>
        <end position="254"/>
    </location>
</feature>
<gene>
    <name evidence="2" type="ORF">FOMPIDRAFT_1130523</name>
</gene>